<proteinExistence type="predicted"/>
<dbReference type="CDD" id="cd04301">
    <property type="entry name" value="NAT_SF"/>
    <property type="match status" value="1"/>
</dbReference>
<evidence type="ECO:0000313" key="3">
    <source>
        <dbReference type="Proteomes" id="UP001204953"/>
    </source>
</evidence>
<dbReference type="PANTHER" id="PTHR43617">
    <property type="entry name" value="L-AMINO ACID N-ACETYLTRANSFERASE"/>
    <property type="match status" value="1"/>
</dbReference>
<evidence type="ECO:0000259" key="1">
    <source>
        <dbReference type="PROSITE" id="PS51186"/>
    </source>
</evidence>
<keyword evidence="3" id="KW-1185">Reference proteome</keyword>
<sequence>MIKIRRETPLDYAIVAEIYQLAFGQDNEGNLVDSIRQSDRYIPELSLVAELDGTVVGHILFSYIDLVGAENWQVLGLAPIAVTPQFQNQGIGSALVQAGLAAAETMGESLVIVLGHTRFYSRFGFEPSVRYGIESPWAVPEEVFMVKLVNYPPSTGVPV</sequence>
<dbReference type="EMBL" id="JAMZMM010000449">
    <property type="protein sequence ID" value="MCP2731998.1"/>
    <property type="molecule type" value="Genomic_DNA"/>
</dbReference>
<evidence type="ECO:0000313" key="2">
    <source>
        <dbReference type="EMBL" id="MCP2731998.1"/>
    </source>
</evidence>
<dbReference type="AlphaFoldDB" id="A0AAE3KRT5"/>
<dbReference type="InterPro" id="IPR050276">
    <property type="entry name" value="MshD_Acetyltransferase"/>
</dbReference>
<dbReference type="Gene3D" id="3.40.630.30">
    <property type="match status" value="1"/>
</dbReference>
<comment type="caution">
    <text evidence="2">The sequence shown here is derived from an EMBL/GenBank/DDBJ whole genome shotgun (WGS) entry which is preliminary data.</text>
</comment>
<dbReference type="Pfam" id="PF13508">
    <property type="entry name" value="Acetyltransf_7"/>
    <property type="match status" value="1"/>
</dbReference>
<dbReference type="SUPFAM" id="SSF55729">
    <property type="entry name" value="Acyl-CoA N-acyltransferases (Nat)"/>
    <property type="match status" value="1"/>
</dbReference>
<accession>A0AAE3KRT5</accession>
<dbReference type="Proteomes" id="UP001204953">
    <property type="component" value="Unassembled WGS sequence"/>
</dbReference>
<dbReference type="InterPro" id="IPR016181">
    <property type="entry name" value="Acyl_CoA_acyltransferase"/>
</dbReference>
<dbReference type="GO" id="GO:0016747">
    <property type="term" value="F:acyltransferase activity, transferring groups other than amino-acyl groups"/>
    <property type="evidence" value="ECO:0007669"/>
    <property type="project" value="InterPro"/>
</dbReference>
<feature type="domain" description="N-acetyltransferase" evidence="1">
    <location>
        <begin position="2"/>
        <end position="150"/>
    </location>
</feature>
<dbReference type="PROSITE" id="PS51186">
    <property type="entry name" value="GNAT"/>
    <property type="match status" value="1"/>
</dbReference>
<dbReference type="RefSeq" id="WP_254014727.1">
    <property type="nucleotide sequence ID" value="NZ_JAMZMM010000449.1"/>
</dbReference>
<reference evidence="2" key="1">
    <citation type="submission" date="2022-06" db="EMBL/GenBank/DDBJ databases">
        <title>New cyanobacteria of genus Symplocastrum in benthos of Lake Baikal.</title>
        <authorList>
            <person name="Sorokovikova E."/>
            <person name="Tikhonova I."/>
            <person name="Krasnopeev A."/>
            <person name="Evseev P."/>
            <person name="Gladkikh A."/>
            <person name="Belykh O."/>
        </authorList>
    </citation>
    <scope>NUCLEOTIDE SEQUENCE</scope>
    <source>
        <strain evidence="2">BBK-W-15</strain>
    </source>
</reference>
<name>A0AAE3KRT5_9CYAN</name>
<dbReference type="PANTHER" id="PTHR43617:SF2">
    <property type="entry name" value="UPF0039 PROTEIN SLL0451"/>
    <property type="match status" value="1"/>
</dbReference>
<gene>
    <name evidence="2" type="ORF">NJ959_26555</name>
</gene>
<protein>
    <submittedName>
        <fullName evidence="2">N-acetyltransferase</fullName>
    </submittedName>
</protein>
<dbReference type="InterPro" id="IPR000182">
    <property type="entry name" value="GNAT_dom"/>
</dbReference>
<organism evidence="2 3">
    <name type="scientific">Limnofasciculus baicalensis BBK-W-15</name>
    <dbReference type="NCBI Taxonomy" id="2699891"/>
    <lineage>
        <taxon>Bacteria</taxon>
        <taxon>Bacillati</taxon>
        <taxon>Cyanobacteriota</taxon>
        <taxon>Cyanophyceae</taxon>
        <taxon>Coleofasciculales</taxon>
        <taxon>Coleofasciculaceae</taxon>
        <taxon>Limnofasciculus</taxon>
        <taxon>Limnofasciculus baicalensis</taxon>
    </lineage>
</organism>